<dbReference type="OrthoDB" id="9789133at2"/>
<dbReference type="EMBL" id="CP041690">
    <property type="protein sequence ID" value="QEE21020.1"/>
    <property type="molecule type" value="Genomic_DNA"/>
</dbReference>
<protein>
    <submittedName>
        <fullName evidence="1">Uncharacterized protein</fullName>
    </submittedName>
</protein>
<dbReference type="RefSeq" id="WP_147656306.1">
    <property type="nucleotide sequence ID" value="NZ_BMFM01000001.1"/>
</dbReference>
<dbReference type="Proteomes" id="UP000321062">
    <property type="component" value="Chromosome"/>
</dbReference>
<evidence type="ECO:0000313" key="1">
    <source>
        <dbReference type="EMBL" id="QEE21020.1"/>
    </source>
</evidence>
<keyword evidence="2" id="KW-1185">Reference proteome</keyword>
<name>A0A5B9DNT4_9HYPH</name>
<sequence length="179" mass="18713">MKLTWFGGTTIRIYIGGQIFVADPQLAPKGIDQAELVSGADRVLRLAGADETVVDMDPAEWRPRRIPRAIDEEGPPPPVHAYRIAPGAMLVDAVGEPPLVLLSAEAPSFGRWADGAVVVLLGVGEAMSALAEGLLDAARPKLIALAGEEIAIDYAVAALRENLGGAGLVSMEKGLALEV</sequence>
<evidence type="ECO:0000313" key="2">
    <source>
        <dbReference type="Proteomes" id="UP000321062"/>
    </source>
</evidence>
<dbReference type="KEGG" id="yti:FNA67_12905"/>
<dbReference type="AlphaFoldDB" id="A0A5B9DNT4"/>
<gene>
    <name evidence="1" type="ORF">FNA67_12905</name>
</gene>
<proteinExistence type="predicted"/>
<reference evidence="1 2" key="1">
    <citation type="journal article" date="2015" name="Int. J. Syst. Evol. Microbiol.">
        <title>Youhaiella tibetensis gen. nov., sp. nov., isolated from subsurface sediment.</title>
        <authorList>
            <person name="Wang Y.X."/>
            <person name="Huang F.Q."/>
            <person name="Nogi Y."/>
            <person name="Pang S.J."/>
            <person name="Wang P.K."/>
            <person name="Lv J."/>
        </authorList>
    </citation>
    <scope>NUCLEOTIDE SEQUENCE [LARGE SCALE GENOMIC DNA]</scope>
    <source>
        <strain evidence="2">fig4</strain>
    </source>
</reference>
<organism evidence="1 2">
    <name type="scientific">Paradevosia tibetensis</name>
    <dbReference type="NCBI Taxonomy" id="1447062"/>
    <lineage>
        <taxon>Bacteria</taxon>
        <taxon>Pseudomonadati</taxon>
        <taxon>Pseudomonadota</taxon>
        <taxon>Alphaproteobacteria</taxon>
        <taxon>Hyphomicrobiales</taxon>
        <taxon>Devosiaceae</taxon>
        <taxon>Paradevosia</taxon>
    </lineage>
</organism>
<accession>A0A5B9DNT4</accession>